<dbReference type="Proteomes" id="UP000231484">
    <property type="component" value="Unassembled WGS sequence"/>
</dbReference>
<dbReference type="PANTHER" id="PTHR11076">
    <property type="entry name" value="DNA REPAIR POLYMERASE UMUC / TRANSFERASE FAMILY MEMBER"/>
    <property type="match status" value="1"/>
</dbReference>
<dbReference type="GO" id="GO:0003684">
    <property type="term" value="F:damaged DNA binding"/>
    <property type="evidence" value="ECO:0007669"/>
    <property type="project" value="InterPro"/>
</dbReference>
<dbReference type="GO" id="GO:0006281">
    <property type="term" value="P:DNA repair"/>
    <property type="evidence" value="ECO:0007669"/>
    <property type="project" value="UniProtKB-KW"/>
</dbReference>
<dbReference type="PANTHER" id="PTHR11076:SF34">
    <property type="entry name" value="PROTEIN UMUC"/>
    <property type="match status" value="1"/>
</dbReference>
<evidence type="ECO:0000259" key="6">
    <source>
        <dbReference type="PROSITE" id="PS50173"/>
    </source>
</evidence>
<comment type="similarity">
    <text evidence="1">Belongs to the DNA polymerase type-Y family.</text>
</comment>
<dbReference type="GO" id="GO:0042276">
    <property type="term" value="P:error-prone translesion synthesis"/>
    <property type="evidence" value="ECO:0007669"/>
    <property type="project" value="TreeGrafter"/>
</dbReference>
<dbReference type="Pfam" id="PF00817">
    <property type="entry name" value="IMS"/>
    <property type="match status" value="1"/>
</dbReference>
<keyword evidence="2" id="KW-0227">DNA damage</keyword>
<dbReference type="Gene3D" id="3.30.70.270">
    <property type="match status" value="1"/>
</dbReference>
<dbReference type="Pfam" id="PF11799">
    <property type="entry name" value="IMS_C"/>
    <property type="match status" value="1"/>
</dbReference>
<dbReference type="Gene3D" id="1.10.150.20">
    <property type="entry name" value="5' to 3' exonuclease, C-terminal subdomain"/>
    <property type="match status" value="1"/>
</dbReference>
<name>A0A2N9XWT1_9NEIS</name>
<dbReference type="InterPro" id="IPR001126">
    <property type="entry name" value="UmuC"/>
</dbReference>
<dbReference type="CDD" id="cd01700">
    <property type="entry name" value="PolY_Pol_V_umuC"/>
    <property type="match status" value="1"/>
</dbReference>
<evidence type="ECO:0000256" key="2">
    <source>
        <dbReference type="ARBA" id="ARBA00022763"/>
    </source>
</evidence>
<keyword evidence="4" id="KW-0234">DNA repair</keyword>
<comment type="caution">
    <text evidence="7">The sequence shown here is derived from an EMBL/GenBank/DDBJ whole genome shotgun (WGS) entry which is preliminary data.</text>
</comment>
<dbReference type="InterPro" id="IPR025188">
    <property type="entry name" value="DUF4113"/>
</dbReference>
<accession>A0A2N9XWT1</accession>
<evidence type="ECO:0000256" key="1">
    <source>
        <dbReference type="ARBA" id="ARBA00010945"/>
    </source>
</evidence>
<dbReference type="Pfam" id="PF13438">
    <property type="entry name" value="DUF4113"/>
    <property type="match status" value="1"/>
</dbReference>
<dbReference type="InterPro" id="IPR043128">
    <property type="entry name" value="Rev_trsase/Diguanyl_cyclase"/>
</dbReference>
<proteinExistence type="inferred from homology"/>
<keyword evidence="5" id="KW-0742">SOS response</keyword>
<dbReference type="InterPro" id="IPR043502">
    <property type="entry name" value="DNA/RNA_pol_sf"/>
</dbReference>
<dbReference type="PROSITE" id="PS50173">
    <property type="entry name" value="UMUC"/>
    <property type="match status" value="1"/>
</dbReference>
<protein>
    <submittedName>
        <fullName evidence="7">DNA polymerase V UmuC</fullName>
    </submittedName>
</protein>
<evidence type="ECO:0000256" key="5">
    <source>
        <dbReference type="ARBA" id="ARBA00023236"/>
    </source>
</evidence>
<evidence type="ECO:0000313" key="8">
    <source>
        <dbReference type="Proteomes" id="UP000231484"/>
    </source>
</evidence>
<organism evidence="7 8">
    <name type="scientific">Snodgrassella alvi</name>
    <dbReference type="NCBI Taxonomy" id="1196083"/>
    <lineage>
        <taxon>Bacteria</taxon>
        <taxon>Pseudomonadati</taxon>
        <taxon>Pseudomonadota</taxon>
        <taxon>Betaproteobacteria</taxon>
        <taxon>Neisseriales</taxon>
        <taxon>Neisseriaceae</taxon>
        <taxon>Snodgrassella</taxon>
    </lineage>
</organism>
<dbReference type="GO" id="GO:0009432">
    <property type="term" value="P:SOS response"/>
    <property type="evidence" value="ECO:0007669"/>
    <property type="project" value="UniProtKB-KW"/>
</dbReference>
<sequence>MFALIDGNNFYCSCERVYRPELKQQPIIVLSNNDGCVISRSSEAKDIGIKMGVPYFQIQHLIQQRKLTVFSSNYELYADLSRRMMNTIASLVPAIEIYSIDECFADLHNLNNLHQLGHNIRNRIQQWVGIPTCVGIAPTRTLAKFCNHLAKRYRHHFNGVIVWTDWNPNIQQRALASTPVSEIWGIGRRIGQKLAAQGIHTALDFINAHTPTLRKQFGVVLERTQREMQGLPCSELIINEASRQHIVRSRSFGNIITSLDGLQAAISHHISAGAAKLRQQNSHAHIISIFIYTNRFRHDQSQYNGYQSIKLPQPSADTLTLNHIAQNLLRNIYRPGYKYKKCGIELSGIEPAQTFQQQDLLYPSQHNHSTKLMSAWDSITSRYGRNSIQLGSELQSSHWHMTRAQLSPCYTTQWHNLLEVTDQLARNNYL</sequence>
<reference evidence="7 8" key="1">
    <citation type="journal article" date="2017" name="MBio">
        <title>Type VI secretion-mediated competition in the bee gut microbiome.</title>
        <authorList>
            <person name="Steele M.I."/>
            <person name="Kwong W.K."/>
            <person name="Powell J.E."/>
            <person name="Whiteley M."/>
            <person name="Moran N.A."/>
        </authorList>
    </citation>
    <scope>NUCLEOTIDE SEQUENCE [LARGE SCALE GENOMIC DNA]</scope>
    <source>
        <strain evidence="7 8">Occ4-2</strain>
    </source>
</reference>
<dbReference type="EMBL" id="MEIQ01000002">
    <property type="protein sequence ID" value="PIT54236.1"/>
    <property type="molecule type" value="Genomic_DNA"/>
</dbReference>
<dbReference type="InterPro" id="IPR017961">
    <property type="entry name" value="DNA_pol_Y-fam_little_finger"/>
</dbReference>
<evidence type="ECO:0000313" key="7">
    <source>
        <dbReference type="EMBL" id="PIT54236.1"/>
    </source>
</evidence>
<dbReference type="GO" id="GO:0003887">
    <property type="term" value="F:DNA-directed DNA polymerase activity"/>
    <property type="evidence" value="ECO:0007669"/>
    <property type="project" value="TreeGrafter"/>
</dbReference>
<evidence type="ECO:0000256" key="4">
    <source>
        <dbReference type="ARBA" id="ARBA00023204"/>
    </source>
</evidence>
<evidence type="ECO:0000256" key="3">
    <source>
        <dbReference type="ARBA" id="ARBA00023199"/>
    </source>
</evidence>
<feature type="domain" description="UmuC" evidence="6">
    <location>
        <begin position="2"/>
        <end position="187"/>
    </location>
</feature>
<dbReference type="Gene3D" id="3.40.1170.60">
    <property type="match status" value="1"/>
</dbReference>
<dbReference type="GO" id="GO:0005829">
    <property type="term" value="C:cytosol"/>
    <property type="evidence" value="ECO:0007669"/>
    <property type="project" value="TreeGrafter"/>
</dbReference>
<dbReference type="AlphaFoldDB" id="A0A2N9XWT1"/>
<gene>
    <name evidence="7" type="ORF">BHC48_00695</name>
</gene>
<dbReference type="SUPFAM" id="SSF56672">
    <property type="entry name" value="DNA/RNA polymerases"/>
    <property type="match status" value="1"/>
</dbReference>
<dbReference type="InterPro" id="IPR050116">
    <property type="entry name" value="DNA_polymerase-Y"/>
</dbReference>
<keyword evidence="3" id="KW-0741">SOS mutagenesis</keyword>